<name>A0AAE0KK17_9PEZI</name>
<keyword evidence="3" id="KW-1185">Reference proteome</keyword>
<organism evidence="2 3">
    <name type="scientific">Lasiosphaeria ovina</name>
    <dbReference type="NCBI Taxonomy" id="92902"/>
    <lineage>
        <taxon>Eukaryota</taxon>
        <taxon>Fungi</taxon>
        <taxon>Dikarya</taxon>
        <taxon>Ascomycota</taxon>
        <taxon>Pezizomycotina</taxon>
        <taxon>Sordariomycetes</taxon>
        <taxon>Sordariomycetidae</taxon>
        <taxon>Sordariales</taxon>
        <taxon>Lasiosphaeriaceae</taxon>
        <taxon>Lasiosphaeria</taxon>
    </lineage>
</organism>
<evidence type="ECO:0000313" key="3">
    <source>
        <dbReference type="Proteomes" id="UP001287356"/>
    </source>
</evidence>
<evidence type="ECO:0000313" key="2">
    <source>
        <dbReference type="EMBL" id="KAK3377300.1"/>
    </source>
</evidence>
<comment type="caution">
    <text evidence="2">The sequence shown here is derived from an EMBL/GenBank/DDBJ whole genome shotgun (WGS) entry which is preliminary data.</text>
</comment>
<reference evidence="2" key="2">
    <citation type="submission" date="2023-06" db="EMBL/GenBank/DDBJ databases">
        <authorList>
            <consortium name="Lawrence Berkeley National Laboratory"/>
            <person name="Haridas S."/>
            <person name="Hensen N."/>
            <person name="Bonometti L."/>
            <person name="Westerberg I."/>
            <person name="Brannstrom I.O."/>
            <person name="Guillou S."/>
            <person name="Cros-Aarteil S."/>
            <person name="Calhoun S."/>
            <person name="Kuo A."/>
            <person name="Mondo S."/>
            <person name="Pangilinan J."/>
            <person name="Riley R."/>
            <person name="Labutti K."/>
            <person name="Andreopoulos B."/>
            <person name="Lipzen A."/>
            <person name="Chen C."/>
            <person name="Yanf M."/>
            <person name="Daum C."/>
            <person name="Ng V."/>
            <person name="Clum A."/>
            <person name="Steindorff A."/>
            <person name="Ohm R."/>
            <person name="Martin F."/>
            <person name="Silar P."/>
            <person name="Natvig D."/>
            <person name="Lalanne C."/>
            <person name="Gautier V."/>
            <person name="Ament-Velasquez S.L."/>
            <person name="Kruys A."/>
            <person name="Hutchinson M.I."/>
            <person name="Powell A.J."/>
            <person name="Barry K."/>
            <person name="Miller A.N."/>
            <person name="Grigoriev I.V."/>
            <person name="Debuchy R."/>
            <person name="Gladieux P."/>
            <person name="Thoren M.H."/>
            <person name="Johannesson H."/>
        </authorList>
    </citation>
    <scope>NUCLEOTIDE SEQUENCE</scope>
    <source>
        <strain evidence="2">CBS 958.72</strain>
    </source>
</reference>
<proteinExistence type="predicted"/>
<evidence type="ECO:0000256" key="1">
    <source>
        <dbReference type="SAM" id="MobiDB-lite"/>
    </source>
</evidence>
<sequence>MSAEQNPSGPSPAGEAQPAAPAPAAEAITWDDAVKDYFTPDDVKCMIDSGGFDLSKKEDVKANAKGIYKRTKNKSMPKTNDPARKWSDERCANFKAWMDAGFP</sequence>
<dbReference type="Proteomes" id="UP001287356">
    <property type="component" value="Unassembled WGS sequence"/>
</dbReference>
<feature type="compositionally biased region" description="Low complexity" evidence="1">
    <location>
        <begin position="7"/>
        <end position="26"/>
    </location>
</feature>
<dbReference type="EMBL" id="JAULSN010000003">
    <property type="protein sequence ID" value="KAK3377300.1"/>
    <property type="molecule type" value="Genomic_DNA"/>
</dbReference>
<dbReference type="AlphaFoldDB" id="A0AAE0KK17"/>
<reference evidence="2" key="1">
    <citation type="journal article" date="2023" name="Mol. Phylogenet. Evol.">
        <title>Genome-scale phylogeny and comparative genomics of the fungal order Sordariales.</title>
        <authorList>
            <person name="Hensen N."/>
            <person name="Bonometti L."/>
            <person name="Westerberg I."/>
            <person name="Brannstrom I.O."/>
            <person name="Guillou S."/>
            <person name="Cros-Aarteil S."/>
            <person name="Calhoun S."/>
            <person name="Haridas S."/>
            <person name="Kuo A."/>
            <person name="Mondo S."/>
            <person name="Pangilinan J."/>
            <person name="Riley R."/>
            <person name="LaButti K."/>
            <person name="Andreopoulos B."/>
            <person name="Lipzen A."/>
            <person name="Chen C."/>
            <person name="Yan M."/>
            <person name="Daum C."/>
            <person name="Ng V."/>
            <person name="Clum A."/>
            <person name="Steindorff A."/>
            <person name="Ohm R.A."/>
            <person name="Martin F."/>
            <person name="Silar P."/>
            <person name="Natvig D.O."/>
            <person name="Lalanne C."/>
            <person name="Gautier V."/>
            <person name="Ament-Velasquez S.L."/>
            <person name="Kruys A."/>
            <person name="Hutchinson M.I."/>
            <person name="Powell A.J."/>
            <person name="Barry K."/>
            <person name="Miller A.N."/>
            <person name="Grigoriev I.V."/>
            <person name="Debuchy R."/>
            <person name="Gladieux P."/>
            <person name="Hiltunen Thoren M."/>
            <person name="Johannesson H."/>
        </authorList>
    </citation>
    <scope>NUCLEOTIDE SEQUENCE</scope>
    <source>
        <strain evidence="2">CBS 958.72</strain>
    </source>
</reference>
<feature type="region of interest" description="Disordered" evidence="1">
    <location>
        <begin position="1"/>
        <end position="26"/>
    </location>
</feature>
<accession>A0AAE0KK17</accession>
<gene>
    <name evidence="2" type="ORF">B0T24DRAFT_238083</name>
</gene>
<protein>
    <submittedName>
        <fullName evidence="2">Uncharacterized protein</fullName>
    </submittedName>
</protein>